<evidence type="ECO:0000313" key="7">
    <source>
        <dbReference type="Proteomes" id="UP000185655"/>
    </source>
</evidence>
<gene>
    <name evidence="6" type="ORF">SAMN02746068_00761</name>
</gene>
<dbReference type="RefSeq" id="WP_031365354.1">
    <property type="nucleotide sequence ID" value="NZ_FPKS01000003.1"/>
</dbReference>
<dbReference type="CDD" id="cd16914">
    <property type="entry name" value="EcfT"/>
    <property type="match status" value="1"/>
</dbReference>
<feature type="transmembrane region" description="Helical" evidence="5">
    <location>
        <begin position="51"/>
        <end position="70"/>
    </location>
</feature>
<evidence type="ECO:0000256" key="3">
    <source>
        <dbReference type="ARBA" id="ARBA00022989"/>
    </source>
</evidence>
<keyword evidence="2 5" id="KW-0812">Transmembrane</keyword>
<comment type="subcellular location">
    <subcellularLocation>
        <location evidence="1">Membrane</location>
        <topology evidence="1">Multi-pass membrane protein</topology>
    </subcellularLocation>
</comment>
<sequence length="235" mass="26957">MMTSLNSFSKFVIFILTMVAALISNDTRFLGVLALIALACFVRAQLKFPKWLGMLIGLHLLILFCLNPDYGVALYHYNISWIADFTLQEALYLLTIFLKDVIILTFLQIFLLTSHPAEISASLNTVGLPYRLSYKIGRLFGLRKRFKVAYTKLHAAAAAQNQKFSKLAAVRFLLKAKHEETLASRHFGKKQKRTWYQMRPFNERDKRAILLAVFSVIISIILIIINGGRLWNPFR</sequence>
<dbReference type="InterPro" id="IPR003339">
    <property type="entry name" value="ABC/ECF_trnsptr_transmembrane"/>
</dbReference>
<dbReference type="OrthoDB" id="8635523at2"/>
<organism evidence="6 7">
    <name type="scientific">Pseudolactococcus chungangensis CAU 28 = DSM 22330</name>
    <dbReference type="NCBI Taxonomy" id="1122154"/>
    <lineage>
        <taxon>Bacteria</taxon>
        <taxon>Bacillati</taxon>
        <taxon>Bacillota</taxon>
        <taxon>Bacilli</taxon>
        <taxon>Lactobacillales</taxon>
        <taxon>Streptococcaceae</taxon>
        <taxon>Pseudolactococcus</taxon>
    </lineage>
</organism>
<accession>A0A1K2H8T5</accession>
<protein>
    <submittedName>
        <fullName evidence="6">Energy-coupling factor transport system permease protein</fullName>
    </submittedName>
</protein>
<reference evidence="6 7" key="1">
    <citation type="submission" date="2016-11" db="EMBL/GenBank/DDBJ databases">
        <authorList>
            <person name="Jaros S."/>
            <person name="Januszkiewicz K."/>
            <person name="Wedrychowicz H."/>
        </authorList>
    </citation>
    <scope>NUCLEOTIDE SEQUENCE [LARGE SCALE GENOMIC DNA]</scope>
    <source>
        <strain evidence="6 7">DSM 22330</strain>
    </source>
</reference>
<proteinExistence type="predicted"/>
<dbReference type="EMBL" id="FPKS01000003">
    <property type="protein sequence ID" value="SFZ73130.1"/>
    <property type="molecule type" value="Genomic_DNA"/>
</dbReference>
<evidence type="ECO:0000256" key="4">
    <source>
        <dbReference type="ARBA" id="ARBA00023136"/>
    </source>
</evidence>
<feature type="transmembrane region" description="Helical" evidence="5">
    <location>
        <begin position="208"/>
        <end position="231"/>
    </location>
</feature>
<feature type="transmembrane region" description="Helical" evidence="5">
    <location>
        <begin position="90"/>
        <end position="112"/>
    </location>
</feature>
<dbReference type="Proteomes" id="UP000185655">
    <property type="component" value="Unassembled WGS sequence"/>
</dbReference>
<evidence type="ECO:0000256" key="2">
    <source>
        <dbReference type="ARBA" id="ARBA00022692"/>
    </source>
</evidence>
<evidence type="ECO:0000313" key="6">
    <source>
        <dbReference type="EMBL" id="SFZ73130.1"/>
    </source>
</evidence>
<keyword evidence="4 5" id="KW-0472">Membrane</keyword>
<evidence type="ECO:0000256" key="5">
    <source>
        <dbReference type="SAM" id="Phobius"/>
    </source>
</evidence>
<dbReference type="STRING" id="1122154.SAMN02746068_00761"/>
<evidence type="ECO:0000256" key="1">
    <source>
        <dbReference type="ARBA" id="ARBA00004141"/>
    </source>
</evidence>
<keyword evidence="3 5" id="KW-1133">Transmembrane helix</keyword>
<feature type="transmembrane region" description="Helical" evidence="5">
    <location>
        <begin position="29"/>
        <end position="46"/>
    </location>
</feature>
<dbReference type="AlphaFoldDB" id="A0A1K2H8T5"/>
<name>A0A1K2H8T5_9LACT</name>
<dbReference type="GO" id="GO:0005886">
    <property type="term" value="C:plasma membrane"/>
    <property type="evidence" value="ECO:0007669"/>
    <property type="project" value="UniProtKB-ARBA"/>
</dbReference>
<feature type="transmembrane region" description="Helical" evidence="5">
    <location>
        <begin position="7"/>
        <end position="23"/>
    </location>
</feature>